<dbReference type="Pfam" id="PF01507">
    <property type="entry name" value="PAPS_reduct"/>
    <property type="match status" value="1"/>
</dbReference>
<dbReference type="InterPro" id="IPR002500">
    <property type="entry name" value="PAPS_reduct_dom"/>
</dbReference>
<sequence>MTTPRHILMLSGGKDSTALAIHMRGRVPGMEYVFCDTDKELPETYEYLSKIEYALGIRITRLRDDRGFDHWLKVKGGYLPSSRMRWCTHVLKMKPFEKYVGNDQVQMYVGIRADEDRTAYVSTRPNIVTVLPFVEEGIVAEDVRRILDESGVGLPDYYSWRTRSGCYFCFFQRRMEWVGLLEKHPELFELSKQYEKINEETGERYTWNQRESLEELSAPERVREIKARHQKAMEGQQKKRVNLPLLDVLDEVLEDESDEPPCFMCHT</sequence>
<comment type="caution">
    <text evidence="2">The sequence shown here is derived from an EMBL/GenBank/DDBJ whole genome shotgun (WGS) entry which is preliminary data.</text>
</comment>
<dbReference type="InterPro" id="IPR014729">
    <property type="entry name" value="Rossmann-like_a/b/a_fold"/>
</dbReference>
<proteinExistence type="predicted"/>
<dbReference type="Gene3D" id="3.40.50.620">
    <property type="entry name" value="HUPs"/>
    <property type="match status" value="1"/>
</dbReference>
<dbReference type="RefSeq" id="WP_210653447.1">
    <property type="nucleotide sequence ID" value="NZ_JAGKQQ010000001.1"/>
</dbReference>
<name>A0ABS5BNX9_9BACT</name>
<dbReference type="PANTHER" id="PTHR43196:SF2">
    <property type="entry name" value="PHOSPHOADENOSINE PHOSPHOSULFATE REDUCTASE"/>
    <property type="match status" value="1"/>
</dbReference>
<dbReference type="PANTHER" id="PTHR43196">
    <property type="entry name" value="SULFATE ADENYLYLTRANSFERASE SUBUNIT 2"/>
    <property type="match status" value="1"/>
</dbReference>
<evidence type="ECO:0000259" key="1">
    <source>
        <dbReference type="Pfam" id="PF01507"/>
    </source>
</evidence>
<organism evidence="2 3">
    <name type="scientific">Gemmata palustris</name>
    <dbReference type="NCBI Taxonomy" id="2822762"/>
    <lineage>
        <taxon>Bacteria</taxon>
        <taxon>Pseudomonadati</taxon>
        <taxon>Planctomycetota</taxon>
        <taxon>Planctomycetia</taxon>
        <taxon>Gemmatales</taxon>
        <taxon>Gemmataceae</taxon>
        <taxon>Gemmata</taxon>
    </lineage>
</organism>
<dbReference type="EMBL" id="JAGKQQ010000001">
    <property type="protein sequence ID" value="MBP3955365.1"/>
    <property type="molecule type" value="Genomic_DNA"/>
</dbReference>
<dbReference type="InterPro" id="IPR050128">
    <property type="entry name" value="Sulfate_adenylyltrnsfr_sub2"/>
</dbReference>
<feature type="domain" description="Phosphoadenosine phosphosulphate reductase" evidence="1">
    <location>
        <begin position="7"/>
        <end position="118"/>
    </location>
</feature>
<protein>
    <submittedName>
        <fullName evidence="2">Phosphoadenosine phosphosulfate reductase family protein</fullName>
    </submittedName>
</protein>
<accession>A0ABS5BNX9</accession>
<dbReference type="SUPFAM" id="SSF52402">
    <property type="entry name" value="Adenine nucleotide alpha hydrolases-like"/>
    <property type="match status" value="1"/>
</dbReference>
<keyword evidence="3" id="KW-1185">Reference proteome</keyword>
<evidence type="ECO:0000313" key="2">
    <source>
        <dbReference type="EMBL" id="MBP3955365.1"/>
    </source>
</evidence>
<gene>
    <name evidence="2" type="ORF">J8F10_08740</name>
</gene>
<dbReference type="Proteomes" id="UP000676565">
    <property type="component" value="Unassembled WGS sequence"/>
</dbReference>
<evidence type="ECO:0000313" key="3">
    <source>
        <dbReference type="Proteomes" id="UP000676565"/>
    </source>
</evidence>
<reference evidence="2 3" key="1">
    <citation type="submission" date="2021-04" db="EMBL/GenBank/DDBJ databases">
        <authorList>
            <person name="Ivanova A."/>
        </authorList>
    </citation>
    <scope>NUCLEOTIDE SEQUENCE [LARGE SCALE GENOMIC DNA]</scope>
    <source>
        <strain evidence="2 3">G18</strain>
    </source>
</reference>